<organism evidence="2 3">
    <name type="scientific">Prorocentrum cordatum</name>
    <dbReference type="NCBI Taxonomy" id="2364126"/>
    <lineage>
        <taxon>Eukaryota</taxon>
        <taxon>Sar</taxon>
        <taxon>Alveolata</taxon>
        <taxon>Dinophyceae</taxon>
        <taxon>Prorocentrales</taxon>
        <taxon>Prorocentraceae</taxon>
        <taxon>Prorocentrum</taxon>
    </lineage>
</organism>
<feature type="region of interest" description="Disordered" evidence="1">
    <location>
        <begin position="145"/>
        <end position="207"/>
    </location>
</feature>
<comment type="caution">
    <text evidence="2">The sequence shown here is derived from an EMBL/GenBank/DDBJ whole genome shotgun (WGS) entry which is preliminary data.</text>
</comment>
<evidence type="ECO:0000313" key="3">
    <source>
        <dbReference type="Proteomes" id="UP001189429"/>
    </source>
</evidence>
<evidence type="ECO:0008006" key="4">
    <source>
        <dbReference type="Google" id="ProtNLM"/>
    </source>
</evidence>
<feature type="region of interest" description="Disordered" evidence="1">
    <location>
        <begin position="713"/>
        <end position="737"/>
    </location>
</feature>
<evidence type="ECO:0000256" key="1">
    <source>
        <dbReference type="SAM" id="MobiDB-lite"/>
    </source>
</evidence>
<protein>
    <recommendedName>
        <fullName evidence="4">TIR domain-containing protein</fullName>
    </recommendedName>
</protein>
<feature type="compositionally biased region" description="Low complexity" evidence="1">
    <location>
        <begin position="632"/>
        <end position="643"/>
    </location>
</feature>
<keyword evidence="3" id="KW-1185">Reference proteome</keyword>
<evidence type="ECO:0000313" key="2">
    <source>
        <dbReference type="EMBL" id="CAK0822277.1"/>
    </source>
</evidence>
<feature type="region of interest" description="Disordered" evidence="1">
    <location>
        <begin position="1801"/>
        <end position="1830"/>
    </location>
</feature>
<feature type="compositionally biased region" description="Basic and acidic residues" evidence="1">
    <location>
        <begin position="229"/>
        <end position="240"/>
    </location>
</feature>
<feature type="region of interest" description="Disordered" evidence="1">
    <location>
        <begin position="1220"/>
        <end position="1246"/>
    </location>
</feature>
<feature type="compositionally biased region" description="Basic and acidic residues" evidence="1">
    <location>
        <begin position="1819"/>
        <end position="1830"/>
    </location>
</feature>
<feature type="compositionally biased region" description="Low complexity" evidence="1">
    <location>
        <begin position="548"/>
        <end position="564"/>
    </location>
</feature>
<name>A0ABN9RV13_9DINO</name>
<accession>A0ABN9RV13</accession>
<feature type="compositionally biased region" description="Basic and acidic residues" evidence="1">
    <location>
        <begin position="1542"/>
        <end position="1556"/>
    </location>
</feature>
<feature type="region of interest" description="Disordered" evidence="1">
    <location>
        <begin position="1677"/>
        <end position="1720"/>
    </location>
</feature>
<dbReference type="Proteomes" id="UP001189429">
    <property type="component" value="Unassembled WGS sequence"/>
</dbReference>
<feature type="compositionally biased region" description="Acidic residues" evidence="1">
    <location>
        <begin position="1807"/>
        <end position="1818"/>
    </location>
</feature>
<feature type="region of interest" description="Disordered" evidence="1">
    <location>
        <begin position="632"/>
        <end position="666"/>
    </location>
</feature>
<feature type="region of interest" description="Disordered" evidence="1">
    <location>
        <begin position="229"/>
        <end position="284"/>
    </location>
</feature>
<sequence>MDRACAVAEDSVDTASAGPCAGDDRVIETRAALMACRSMVALVTTSYFSRLWCTLEWAQFLARVAPHYRRLDVVLPRAPLELALWHGLAFEPFVRGTALALLARGALLLGTLQCPAFGSEDGSGATLSLEPAWWRLAREQAKAGAAGAKARASRDTKGPEAFTVSQKVAGLAQARSKRPKGEGAGGAQPKGPAAPARPKPASDSVKAGAYARRHMVSAAEGMTLRDVTARAHAPVERSREGQATADSQPSDLPADGPELAEESAEPRAAGGHGEHAAASWRPPPDDVRLGVAAVRVSPERRDAGLFRHLEPLRQRALRSRGALSDAFGAWLTPISALDRLVPVSQPVDAFALPPAILASPLQLRVVDHPRLALLCLRPAGGGWRRVLVPQKLGAAALATAARQLWAVDGRAPSAEVQIILPRLALEVIEAGGARVVVGSRAVGELAVVLDQDTRGADQSAGCTRVLLAGGADWPGEARPSDEGAKAAAAGAGLDDTAGWQAWLNTPRSAKQPGSAEPGSGTDAWLFYSGGSARSTRPRMATPRRDSPGARAGGAAAAPTGATPGWCALQTPRGGSATWPPRAPGPRRVPRLPALGAAEAARTPRGHLAPPGLAERAAELAGERRGWALASVAEGPAATSAAAPPREPRWRWTPAEEDGVPPGPPGGAVPSDGALEEVLRAALARLLAAQVGDLVPLRAAAEAHGLPLAEWGTDRGAPSLLSPRRQAKAGSARGAPRATLVDSASQGLAHEAAPLRADTWGAVRDAVGGALAPRAAAAPPAAAPAAQCRRCGRAELAVVPLERSMLRFVWDAPCCAVCLSCGSIEPRPGDVAGAAAVPGGSTVLQVTSSLSCSKPSKALLIQRLATKVLRLNPGQILIAFPKEEKEARPTQAKPRVAFLSFTSPGAGLCAAAAVLSGEGALLVEQEEPHAQSGPFRLDPEWAQVALAGTGLDVKYGKDRMVPVHEAIQEIDDWRMMPRRSAVPPLVVWAELNYVLGPDYDTARWCQACKQALNSDHLSLPGAIIMDQRVCKLRKAMSPGSAEVQGGPLALHHALMAREEDAETVLGAALRRVGILSGTAKALRGEGYKVLQAKFTASAKRSSGPAAKKMVGTGDRAVAKRMSGTALMRAKVYALKFAKQANLEATTTMQELHFRGMESDIHAGPGGSRLTTAAAGKDMRVMLRSRRALHKLQVLAYMSRLEELMLEPDGLYGAQEWFAPERDQAPQEDQTSDEDAPTASRARSTQVARPGEDMIVQRLVKHVLDYINHAGVLLKGLRLLASIVNVFGSSGRPMASRCARPPRPVEQSLLESGFVDTALRVVYRHASRGPALAGEALALLDLLCWEGSAHGLAPRALAELSMPRQLLTLIQCALACHRAGHLEQLQTCLGLLKAVAWLEPADGAPVLKDDRQREAVEILIEILVGHGGSAERFMAALQALRGLCRQPTVLRAAFAAGLGDALREWLRKSAAGATLEQWSEEAARASSTVRLSGLCGPVARPAVSLQHAPVAARGALPRLAEAEEKCWALLGALATEESLWGDAKRQGLRGDARRQSPKEEEEAEDQLLEQSLRSLRLALREARRDPRGSQWLPAMTFMMGVVDFDKPAFAWRITQGGGAEILLRECLSGDMCTILPLLHALMDVSRLPLPTPPAPLGTSWGAPAPTPRPSCSAQALAPLLAPGPAEPPDGAVAAASAGPAASEPEPEPAPPRGGPAGGEVSGAFARWSGAARGPRPVPGSSLATLRSGVAAAAVQDAQCLEGLPPGASQIEGVLRTLAELLRGHRKVSVAAWDFAAHRSACAADSMAAEQEDEAEEESEDMESRTMPRRERG</sequence>
<feature type="compositionally biased region" description="Low complexity" evidence="1">
    <location>
        <begin position="1677"/>
        <end position="1701"/>
    </location>
</feature>
<dbReference type="EMBL" id="CAUYUJ010007891">
    <property type="protein sequence ID" value="CAK0822277.1"/>
    <property type="molecule type" value="Genomic_DNA"/>
</dbReference>
<gene>
    <name evidence="2" type="ORF">PCOR1329_LOCUS23336</name>
</gene>
<feature type="region of interest" description="Disordered" evidence="1">
    <location>
        <begin position="506"/>
        <end position="589"/>
    </location>
</feature>
<feature type="region of interest" description="Disordered" evidence="1">
    <location>
        <begin position="1542"/>
        <end position="1563"/>
    </location>
</feature>
<reference evidence="2" key="1">
    <citation type="submission" date="2023-10" db="EMBL/GenBank/DDBJ databases">
        <authorList>
            <person name="Chen Y."/>
            <person name="Shah S."/>
            <person name="Dougan E. K."/>
            <person name="Thang M."/>
            <person name="Chan C."/>
        </authorList>
    </citation>
    <scope>NUCLEOTIDE SEQUENCE [LARGE SCALE GENOMIC DNA]</scope>
</reference>
<proteinExistence type="predicted"/>
<feature type="compositionally biased region" description="Low complexity" evidence="1">
    <location>
        <begin position="189"/>
        <end position="201"/>
    </location>
</feature>